<dbReference type="RefSeq" id="XP_037875506.1">
    <property type="nucleotide sequence ID" value="XM_038019578.2"/>
</dbReference>
<dbReference type="GeneID" id="101741928"/>
<dbReference type="KEGG" id="bmor:101741928"/>
<feature type="region of interest" description="Disordered" evidence="1">
    <location>
        <begin position="119"/>
        <end position="153"/>
    </location>
</feature>
<evidence type="ECO:0000256" key="2">
    <source>
        <dbReference type="SAM" id="Phobius"/>
    </source>
</evidence>
<dbReference type="EnsemblMetazoa" id="XM_038019578.1">
    <property type="protein sequence ID" value="XP_037875506.1"/>
    <property type="gene ID" value="LOC101741928"/>
</dbReference>
<feature type="signal peptide" evidence="3">
    <location>
        <begin position="1"/>
        <end position="21"/>
    </location>
</feature>
<accession>A0A8R2R8T0</accession>
<reference evidence="4" key="2">
    <citation type="submission" date="2022-06" db="UniProtKB">
        <authorList>
            <consortium name="EnsemblMetazoa"/>
        </authorList>
    </citation>
    <scope>IDENTIFICATION</scope>
    <source>
        <strain evidence="4">p50T (Dazao)</strain>
    </source>
</reference>
<keyword evidence="2" id="KW-0472">Membrane</keyword>
<keyword evidence="5" id="KW-1185">Reference proteome</keyword>
<feature type="region of interest" description="Disordered" evidence="1">
    <location>
        <begin position="298"/>
        <end position="342"/>
    </location>
</feature>
<feature type="region of interest" description="Disordered" evidence="1">
    <location>
        <begin position="32"/>
        <end position="56"/>
    </location>
</feature>
<evidence type="ECO:0000256" key="1">
    <source>
        <dbReference type="SAM" id="MobiDB-lite"/>
    </source>
</evidence>
<dbReference type="Proteomes" id="UP000005204">
    <property type="component" value="Unassembled WGS sequence"/>
</dbReference>
<feature type="transmembrane region" description="Helical" evidence="2">
    <location>
        <begin position="77"/>
        <end position="99"/>
    </location>
</feature>
<feature type="chain" id="PRO_5035807543" evidence="3">
    <location>
        <begin position="22"/>
        <end position="358"/>
    </location>
</feature>
<protein>
    <submittedName>
        <fullName evidence="4">Uncharacterized protein</fullName>
    </submittedName>
</protein>
<evidence type="ECO:0000256" key="3">
    <source>
        <dbReference type="SAM" id="SignalP"/>
    </source>
</evidence>
<evidence type="ECO:0000313" key="5">
    <source>
        <dbReference type="Proteomes" id="UP000005204"/>
    </source>
</evidence>
<feature type="region of interest" description="Disordered" evidence="1">
    <location>
        <begin position="240"/>
        <end position="280"/>
    </location>
</feature>
<keyword evidence="2" id="KW-1133">Transmembrane helix</keyword>
<evidence type="ECO:0000313" key="4">
    <source>
        <dbReference type="EnsemblMetazoa" id="XP_037875506.1"/>
    </source>
</evidence>
<keyword evidence="3" id="KW-0732">Signal</keyword>
<proteinExistence type="predicted"/>
<keyword evidence="2" id="KW-0812">Transmembrane</keyword>
<name>A0A8R2R8T0_BOMMO</name>
<organism evidence="4 5">
    <name type="scientific">Bombyx mori</name>
    <name type="common">Silk moth</name>
    <dbReference type="NCBI Taxonomy" id="7091"/>
    <lineage>
        <taxon>Eukaryota</taxon>
        <taxon>Metazoa</taxon>
        <taxon>Ecdysozoa</taxon>
        <taxon>Arthropoda</taxon>
        <taxon>Hexapoda</taxon>
        <taxon>Insecta</taxon>
        <taxon>Pterygota</taxon>
        <taxon>Neoptera</taxon>
        <taxon>Endopterygota</taxon>
        <taxon>Lepidoptera</taxon>
        <taxon>Glossata</taxon>
        <taxon>Ditrysia</taxon>
        <taxon>Bombycoidea</taxon>
        <taxon>Bombycidae</taxon>
        <taxon>Bombycinae</taxon>
        <taxon>Bombyx</taxon>
    </lineage>
</organism>
<reference evidence="5" key="1">
    <citation type="journal article" date="2008" name="Insect Biochem. Mol. Biol.">
        <title>The genome of a lepidopteran model insect, the silkworm Bombyx mori.</title>
        <authorList>
            <consortium name="International Silkworm Genome Consortium"/>
        </authorList>
    </citation>
    <scope>NUCLEOTIDE SEQUENCE [LARGE SCALE GENOMIC DNA]</scope>
    <source>
        <strain evidence="5">p50T</strain>
    </source>
</reference>
<sequence length="358" mass="40582">MCYWLNYVTALFLCTIQKVYCGNNERSNASMSGALGDPKSTTSYEERPQPVTPASLPRSLPDCLSYQDQVCLYFSTAAIYIVALILCLLIITVLSIRIYCYEHKETPKRCELVREEVTDGYEPPPNVPSSTEKLAPNENIKSHSPINPPRNEPMTVTKQLRRSFKQHSSMTMSRALSKPPILRLQKAIGNDYAASLPSRQCCVVVNEFADDENPYEPPPIMPKSPKMQHLRNIKPRPPIPGYFKETSRGNETHQTSPSASPKAARTPTRPHVVKPNVRLNHTNISSELNNLIQKKLPHELSNNKPQPEHLRSRQTPFKGHSKTSRQEDLCQRPELATNGNISSDEEWTYEPIRKILLK</sequence>
<dbReference type="AlphaFoldDB" id="A0A8R2R8T0"/>